<name>A0A1X7UAB9_AMPQE</name>
<evidence type="ECO:0000313" key="5">
    <source>
        <dbReference type="EnsemblMetazoa" id="Aqu2.1.24902_001"/>
    </source>
</evidence>
<keyword evidence="2" id="KW-0597">Phosphoprotein</keyword>
<comment type="similarity">
    <text evidence="1">Belongs to the zygin family.</text>
</comment>
<proteinExistence type="inferred from homology"/>
<evidence type="ECO:0000256" key="4">
    <source>
        <dbReference type="SAM" id="MobiDB-lite"/>
    </source>
</evidence>
<dbReference type="GO" id="GO:0005737">
    <property type="term" value="C:cytoplasm"/>
    <property type="evidence" value="ECO:0007669"/>
    <property type="project" value="TreeGrafter"/>
</dbReference>
<dbReference type="EnsemblMetazoa" id="Aqu2.1.24902_001">
    <property type="protein sequence ID" value="Aqu2.1.24902_001"/>
    <property type="gene ID" value="Aqu2.1.24902"/>
</dbReference>
<dbReference type="Pfam" id="PF07763">
    <property type="entry name" value="FEZ"/>
    <property type="match status" value="1"/>
</dbReference>
<dbReference type="KEGG" id="aqu:100638268"/>
<dbReference type="EnsemblMetazoa" id="XM_003388455.2">
    <property type="protein sequence ID" value="XP_003388503.1"/>
    <property type="gene ID" value="LOC100638268"/>
</dbReference>
<dbReference type="OrthoDB" id="10689037at2759"/>
<dbReference type="AlphaFoldDB" id="A0A1X7UAB9"/>
<evidence type="ECO:0000256" key="1">
    <source>
        <dbReference type="ARBA" id="ARBA00006788"/>
    </source>
</evidence>
<gene>
    <name evidence="5" type="primary">100638268</name>
</gene>
<dbReference type="STRING" id="400682.A0A1X7UAB9"/>
<reference evidence="6" key="1">
    <citation type="journal article" date="2010" name="Nature">
        <title>The Amphimedon queenslandica genome and the evolution of animal complexity.</title>
        <authorList>
            <person name="Srivastava M."/>
            <person name="Simakov O."/>
            <person name="Chapman J."/>
            <person name="Fahey B."/>
            <person name="Gauthier M.E."/>
            <person name="Mitros T."/>
            <person name="Richards G.S."/>
            <person name="Conaco C."/>
            <person name="Dacre M."/>
            <person name="Hellsten U."/>
            <person name="Larroux C."/>
            <person name="Putnam N.H."/>
            <person name="Stanke M."/>
            <person name="Adamska M."/>
            <person name="Darling A."/>
            <person name="Degnan S.M."/>
            <person name="Oakley T.H."/>
            <person name="Plachetzki D.C."/>
            <person name="Zhai Y."/>
            <person name="Adamski M."/>
            <person name="Calcino A."/>
            <person name="Cummins S.F."/>
            <person name="Goodstein D.M."/>
            <person name="Harris C."/>
            <person name="Jackson D.J."/>
            <person name="Leys S.P."/>
            <person name="Shu S."/>
            <person name="Woodcroft B.J."/>
            <person name="Vervoort M."/>
            <person name="Kosik K.S."/>
            <person name="Manning G."/>
            <person name="Degnan B.M."/>
            <person name="Rokhsar D.S."/>
        </authorList>
    </citation>
    <scope>NUCLEOTIDE SEQUENCE [LARGE SCALE GENOMIC DNA]</scope>
</reference>
<feature type="compositionally biased region" description="Low complexity" evidence="4">
    <location>
        <begin position="277"/>
        <end position="306"/>
    </location>
</feature>
<feature type="region of interest" description="Disordered" evidence="4">
    <location>
        <begin position="1"/>
        <end position="69"/>
    </location>
</feature>
<reference evidence="5" key="2">
    <citation type="submission" date="2017-05" db="UniProtKB">
        <authorList>
            <consortium name="EnsemblMetazoa"/>
        </authorList>
    </citation>
    <scope>IDENTIFICATION</scope>
</reference>
<sequence>MAEELGSLSTSSWSEWEGIDIETQGKESPGEDPFENETTGEQADPSTDWASFNDPPLESNAPLPTPASHSKNVETVFKTCFEVPLESNEETTTLSRVGPLAVETKFLQRLHKSTVSLSLSSWSHSLVKDQLLLTLLAHNEDCQTASEQSTSIDLELSAFSPFDWTQDDGDEEKGDSDSEGVSFSPDLMQGLFRQCNGGIDSPVEFEYDHDKATLGLSMLSMDELIQMRDEMSTKVNNQSDELISLLQTRDILIRETDTKNKFIAALLRVQDRKHASINGSISTSGSSIASGHAPSGASSNGGSSVGENKRTSRHRRVPSDPKRAVSSSETKRPSGLSEERPRSRTRSRSQILSQNLSKSLALVWSKGRRPSVVDEKNNEAYLQVVIPYRHTEGSDISYSVPLLKQWITILKAMAERSPNLPTLISTYLQSEVIDSD</sequence>
<evidence type="ECO:0000313" key="6">
    <source>
        <dbReference type="Proteomes" id="UP000007879"/>
    </source>
</evidence>
<feature type="region of interest" description="Disordered" evidence="4">
    <location>
        <begin position="277"/>
        <end position="352"/>
    </location>
</feature>
<feature type="compositionally biased region" description="Polar residues" evidence="4">
    <location>
        <begin position="36"/>
        <end position="50"/>
    </location>
</feature>
<evidence type="ECO:0000256" key="3">
    <source>
        <dbReference type="ARBA" id="ARBA00023054"/>
    </source>
</evidence>
<feature type="compositionally biased region" description="Basic and acidic residues" evidence="4">
    <location>
        <begin position="317"/>
        <end position="342"/>
    </location>
</feature>
<dbReference type="PANTHER" id="PTHR12394">
    <property type="entry name" value="ZYGIN"/>
    <property type="match status" value="1"/>
</dbReference>
<organism evidence="5">
    <name type="scientific">Amphimedon queenslandica</name>
    <name type="common">Sponge</name>
    <dbReference type="NCBI Taxonomy" id="400682"/>
    <lineage>
        <taxon>Eukaryota</taxon>
        <taxon>Metazoa</taxon>
        <taxon>Porifera</taxon>
        <taxon>Demospongiae</taxon>
        <taxon>Heteroscleromorpha</taxon>
        <taxon>Haplosclerida</taxon>
        <taxon>Niphatidae</taxon>
        <taxon>Amphimedon</taxon>
    </lineage>
</organism>
<dbReference type="Proteomes" id="UP000007879">
    <property type="component" value="Unassembled WGS sequence"/>
</dbReference>
<dbReference type="InParanoid" id="A0A1X7UAB9"/>
<keyword evidence="3" id="KW-0175">Coiled coil</keyword>
<dbReference type="PANTHER" id="PTHR12394:SF12">
    <property type="entry name" value="LD08195P"/>
    <property type="match status" value="1"/>
</dbReference>
<protein>
    <submittedName>
        <fullName evidence="5">Uncharacterized protein</fullName>
    </submittedName>
</protein>
<accession>A0A1X7UAB9</accession>
<evidence type="ECO:0000256" key="2">
    <source>
        <dbReference type="ARBA" id="ARBA00022553"/>
    </source>
</evidence>
<keyword evidence="6" id="KW-1185">Reference proteome</keyword>
<dbReference type="InterPro" id="IPR011680">
    <property type="entry name" value="FEZ"/>
</dbReference>